<dbReference type="Proteomes" id="UP000658720">
    <property type="component" value="Unassembled WGS sequence"/>
</dbReference>
<dbReference type="RefSeq" id="WP_190597093.1">
    <property type="nucleotide sequence ID" value="NZ_JADEVV010000036.1"/>
</dbReference>
<organism evidence="1 2">
    <name type="scientific">Synechocystis salina LEGE 00031</name>
    <dbReference type="NCBI Taxonomy" id="1828736"/>
    <lineage>
        <taxon>Bacteria</taxon>
        <taxon>Bacillati</taxon>
        <taxon>Cyanobacteriota</taxon>
        <taxon>Cyanophyceae</taxon>
        <taxon>Synechococcales</taxon>
        <taxon>Merismopediaceae</taxon>
        <taxon>Synechocystis</taxon>
    </lineage>
</organism>
<keyword evidence="2" id="KW-1185">Reference proteome</keyword>
<dbReference type="Pfam" id="PF11165">
    <property type="entry name" value="DUF2949"/>
    <property type="match status" value="1"/>
</dbReference>
<name>A0ABR9VTI3_9SYNC</name>
<evidence type="ECO:0000313" key="1">
    <source>
        <dbReference type="EMBL" id="MBE9254667.1"/>
    </source>
</evidence>
<dbReference type="InterPro" id="IPR021336">
    <property type="entry name" value="DUF2949"/>
</dbReference>
<reference evidence="1 2" key="1">
    <citation type="submission" date="2020-10" db="EMBL/GenBank/DDBJ databases">
        <authorList>
            <person name="Castelo-Branco R."/>
            <person name="Eusebio N."/>
            <person name="Adriana R."/>
            <person name="Vieira A."/>
            <person name="Brugerolle De Fraissinette N."/>
            <person name="Rezende De Castro R."/>
            <person name="Schneider M.P."/>
            <person name="Vasconcelos V."/>
            <person name="Leao P.N."/>
        </authorList>
    </citation>
    <scope>NUCLEOTIDE SEQUENCE [LARGE SCALE GENOMIC DNA]</scope>
    <source>
        <strain evidence="1 2">LEGE 00031</strain>
    </source>
</reference>
<evidence type="ECO:0000313" key="2">
    <source>
        <dbReference type="Proteomes" id="UP000658720"/>
    </source>
</evidence>
<sequence>MSQPNYYQNLLNFLRQDLSLPAESLAIAERTACNAIDNSNNLPIILWQYGLISLEELDRIFDWLEKF</sequence>
<accession>A0ABR9VTI3</accession>
<gene>
    <name evidence="1" type="ORF">IQ217_12630</name>
</gene>
<dbReference type="EMBL" id="JADEVV010000036">
    <property type="protein sequence ID" value="MBE9254667.1"/>
    <property type="molecule type" value="Genomic_DNA"/>
</dbReference>
<comment type="caution">
    <text evidence="1">The sequence shown here is derived from an EMBL/GenBank/DDBJ whole genome shotgun (WGS) entry which is preliminary data.</text>
</comment>
<protein>
    <submittedName>
        <fullName evidence="1">DUF2949 domain-containing protein</fullName>
    </submittedName>
</protein>
<proteinExistence type="predicted"/>